<keyword evidence="3" id="KW-1185">Reference proteome</keyword>
<keyword evidence="1" id="KW-0175">Coiled coil</keyword>
<comment type="caution">
    <text evidence="2">The sequence shown here is derived from an EMBL/GenBank/DDBJ whole genome shotgun (WGS) entry which is preliminary data.</text>
</comment>
<sequence length="129" mass="14820">MMRSAFYVLATLAVMGLGYWAYVENYKTQHALDEVEDLQREIGQMREKLVVLRAEWAYLNRPDRLRDLAEMNYDRLGLLPLMPEQFGKVDQIAYPQEDAFPFLSSDDSIDVQGNLVGTIDPSPEGEDFP</sequence>
<feature type="coiled-coil region" evidence="1">
    <location>
        <begin position="28"/>
        <end position="55"/>
    </location>
</feature>
<accession>A3VHY8</accession>
<dbReference type="STRING" id="314271.RB2654_00755"/>
<evidence type="ECO:0008006" key="4">
    <source>
        <dbReference type="Google" id="ProtNLM"/>
    </source>
</evidence>
<evidence type="ECO:0000313" key="2">
    <source>
        <dbReference type="EMBL" id="EAQ11987.1"/>
    </source>
</evidence>
<evidence type="ECO:0000313" key="3">
    <source>
        <dbReference type="Proteomes" id="UP000002931"/>
    </source>
</evidence>
<dbReference type="HOGENOM" id="CLU_144121_2_0_5"/>
<name>A3VHY8_9RHOB</name>
<dbReference type="Proteomes" id="UP000002931">
    <property type="component" value="Unassembled WGS sequence"/>
</dbReference>
<dbReference type="AlphaFoldDB" id="A3VHY8"/>
<evidence type="ECO:0000256" key="1">
    <source>
        <dbReference type="SAM" id="Coils"/>
    </source>
</evidence>
<proteinExistence type="predicted"/>
<protein>
    <recommendedName>
        <fullName evidence="4">FtsL</fullName>
    </recommendedName>
</protein>
<dbReference type="eggNOG" id="COG5462">
    <property type="taxonomic scope" value="Bacteria"/>
</dbReference>
<organism evidence="2 3">
    <name type="scientific">Maritimibacter alkaliphilus HTCC2654</name>
    <dbReference type="NCBI Taxonomy" id="314271"/>
    <lineage>
        <taxon>Bacteria</taxon>
        <taxon>Pseudomonadati</taxon>
        <taxon>Pseudomonadota</taxon>
        <taxon>Alphaproteobacteria</taxon>
        <taxon>Rhodobacterales</taxon>
        <taxon>Roseobacteraceae</taxon>
        <taxon>Maritimibacter</taxon>
    </lineage>
</organism>
<dbReference type="EMBL" id="AAMT01000010">
    <property type="protein sequence ID" value="EAQ11987.1"/>
    <property type="molecule type" value="Genomic_DNA"/>
</dbReference>
<reference evidence="2 3" key="1">
    <citation type="journal article" date="2010" name="J. Bacteriol.">
        <title>Genome sequences of Pelagibaca bermudensis HTCC2601T and Maritimibacter alkaliphilus HTCC2654T, the type strains of two marine Roseobacter genera.</title>
        <authorList>
            <person name="Thrash J.C."/>
            <person name="Cho J.C."/>
            <person name="Ferriera S."/>
            <person name="Johnson J."/>
            <person name="Vergin K.L."/>
            <person name="Giovannoni S.J."/>
        </authorList>
    </citation>
    <scope>NUCLEOTIDE SEQUENCE [LARGE SCALE GENOMIC DNA]</scope>
    <source>
        <strain evidence="2 3">HTCC2654</strain>
    </source>
</reference>
<gene>
    <name evidence="2" type="ORF">RB2654_00755</name>
</gene>